<organism evidence="1 2">
    <name type="scientific">Angomonas deanei</name>
    <dbReference type="NCBI Taxonomy" id="59799"/>
    <lineage>
        <taxon>Eukaryota</taxon>
        <taxon>Discoba</taxon>
        <taxon>Euglenozoa</taxon>
        <taxon>Kinetoplastea</taxon>
        <taxon>Metakinetoplastina</taxon>
        <taxon>Trypanosomatida</taxon>
        <taxon>Trypanosomatidae</taxon>
        <taxon>Strigomonadinae</taxon>
        <taxon>Angomonas</taxon>
    </lineage>
</organism>
<sequence length="107" mass="11829">MSKLPPFAGVSPRATAVTYGSHRGEFVSIIFELTGPGEFRCGATGKGVPLTRVPDSIEVSKVCEFICYVDPSSGELIYFQHALLDDEFDFDVYRSLLNLTPKFTNLF</sequence>
<name>S9VRU8_9TRYP</name>
<dbReference type="OrthoDB" id="276803at2759"/>
<dbReference type="SUPFAM" id="SSF50249">
    <property type="entry name" value="Nucleic acid-binding proteins"/>
    <property type="match status" value="1"/>
</dbReference>
<accession>S9VRU8</accession>
<protein>
    <submittedName>
        <fullName evidence="1">Uncharacterized protein</fullName>
    </submittedName>
</protein>
<gene>
    <name evidence="1" type="ORF">ADEAN_000415000</name>
</gene>
<dbReference type="EMBL" id="LR877151">
    <property type="protein sequence ID" value="CAD2216688.1"/>
    <property type="molecule type" value="Genomic_DNA"/>
</dbReference>
<dbReference type="VEuPathDB" id="TriTrypDB:ADEAN_000415000"/>
<proteinExistence type="predicted"/>
<dbReference type="Gene3D" id="2.40.50.140">
    <property type="entry name" value="Nucleic acid-binding proteins"/>
    <property type="match status" value="1"/>
</dbReference>
<evidence type="ECO:0000313" key="2">
    <source>
        <dbReference type="Proteomes" id="UP000515908"/>
    </source>
</evidence>
<reference evidence="1 2" key="1">
    <citation type="submission" date="2020-08" db="EMBL/GenBank/DDBJ databases">
        <authorList>
            <person name="Newling K."/>
            <person name="Davey J."/>
            <person name="Forrester S."/>
        </authorList>
    </citation>
    <scope>NUCLEOTIDE SEQUENCE [LARGE SCALE GENOMIC DNA]</scope>
    <source>
        <strain evidence="2">Crithidia deanei Carvalho (ATCC PRA-265)</strain>
    </source>
</reference>
<keyword evidence="2" id="KW-1185">Reference proteome</keyword>
<dbReference type="Proteomes" id="UP000515908">
    <property type="component" value="Chromosome 07"/>
</dbReference>
<evidence type="ECO:0000313" key="1">
    <source>
        <dbReference type="EMBL" id="CAD2216688.1"/>
    </source>
</evidence>
<dbReference type="InterPro" id="IPR012340">
    <property type="entry name" value="NA-bd_OB-fold"/>
</dbReference>
<dbReference type="AlphaFoldDB" id="S9VRU8"/>